<evidence type="ECO:0000313" key="10">
    <source>
        <dbReference type="EMBL" id="CAH1259351.1"/>
    </source>
</evidence>
<dbReference type="InterPro" id="IPR036396">
    <property type="entry name" value="Cyt_P450_sf"/>
</dbReference>
<dbReference type="PANTHER" id="PTHR24286">
    <property type="entry name" value="CYTOCHROME P450 26"/>
    <property type="match status" value="1"/>
</dbReference>
<dbReference type="AlphaFoldDB" id="A0A8J9ZS80"/>
<keyword evidence="11" id="KW-1185">Reference proteome</keyword>
<proteinExistence type="inferred from homology"/>
<accession>A0A8J9ZS80</accession>
<dbReference type="GO" id="GO:0034653">
    <property type="term" value="P:retinoic acid catabolic process"/>
    <property type="evidence" value="ECO:0007669"/>
    <property type="project" value="UniProtKB-ARBA"/>
</dbReference>
<dbReference type="PRINTS" id="PR00385">
    <property type="entry name" value="P450"/>
</dbReference>
<evidence type="ECO:0000256" key="9">
    <source>
        <dbReference type="SAM" id="MobiDB-lite"/>
    </source>
</evidence>
<dbReference type="GO" id="GO:0005506">
    <property type="term" value="F:iron ion binding"/>
    <property type="evidence" value="ECO:0007669"/>
    <property type="project" value="InterPro"/>
</dbReference>
<evidence type="ECO:0000256" key="4">
    <source>
        <dbReference type="ARBA" id="ARBA00023002"/>
    </source>
</evidence>
<evidence type="ECO:0000256" key="7">
    <source>
        <dbReference type="PIRSR" id="PIRSR602403-1"/>
    </source>
</evidence>
<gene>
    <name evidence="10" type="primary">CYP26C1</name>
    <name evidence="10" type="ORF">BLAG_LOCUS16683</name>
</gene>
<evidence type="ECO:0000256" key="1">
    <source>
        <dbReference type="ARBA" id="ARBA00010617"/>
    </source>
</evidence>
<evidence type="ECO:0000313" key="11">
    <source>
        <dbReference type="Proteomes" id="UP000838412"/>
    </source>
</evidence>
<name>A0A8J9ZS80_BRALA</name>
<sequence length="535" mass="59072">MLVELLMNAAVPLVLVLVLWRLWRHYSVQGDPACDLPLPKGSMGLPFIGETLAFATQGADFSRSRHELYGDVYKTHILGRPTVRVRGADNVRKILHGENTLVTTVWPHSIRQVLGTQNLAMSFGEEHRFRKRIVLKAFNHDGMESYLGSLQAVVRDTVARWCGPQQPVLVYPATREMSFQSAAASLLGIHSGGEDAQRVTILFQNMVDNLFSLPIKIPFGGLSKALQYRRSIDQWLEGHIKRKQRDIESGDVGTDALSRLVLAARDVGHDLSSQEIQDTAVELLFAGHETTSSAATSLIMHLALQPQVVQKVHEDLEKHGLLQPDQPLSLEQVGRLTYVGQVVKEVLRISPPIGGGFRTAQKTFELDGFQVPEGWTVTYSIRDTHESAENESSPEKFDPDRWAALSNGSRRRRHHYIPFGGGPRACAGKEFAKLQLKLLCVELVRTCRWELADGKVPAMTTIPVPRPVNGLPVRFTPCELQTNNTLSGVTTQSSASVAADHSSEVPAASHTPPKQEDFKAPCQIVMARKSEACGA</sequence>
<dbReference type="InterPro" id="IPR002403">
    <property type="entry name" value="Cyt_P450_E_grp-IV"/>
</dbReference>
<dbReference type="PANTHER" id="PTHR24286:SF384">
    <property type="entry name" value="P450, PUTATIVE (EUROFUNG)-RELATED"/>
    <property type="match status" value="1"/>
</dbReference>
<dbReference type="Gene3D" id="1.10.630.10">
    <property type="entry name" value="Cytochrome P450"/>
    <property type="match status" value="1"/>
</dbReference>
<dbReference type="InterPro" id="IPR001128">
    <property type="entry name" value="Cyt_P450"/>
</dbReference>
<keyword evidence="5 7" id="KW-0408">Iron</keyword>
<dbReference type="GO" id="GO:0016705">
    <property type="term" value="F:oxidoreductase activity, acting on paired donors, with incorporation or reduction of molecular oxygen"/>
    <property type="evidence" value="ECO:0007669"/>
    <property type="project" value="InterPro"/>
</dbReference>
<reference evidence="10" key="1">
    <citation type="submission" date="2022-01" db="EMBL/GenBank/DDBJ databases">
        <authorList>
            <person name="Braso-Vives M."/>
        </authorList>
    </citation>
    <scope>NUCLEOTIDE SEQUENCE</scope>
</reference>
<feature type="region of interest" description="Disordered" evidence="9">
    <location>
        <begin position="496"/>
        <end position="516"/>
    </location>
</feature>
<protein>
    <submittedName>
        <fullName evidence="10">CYP26C1 protein</fullName>
    </submittedName>
</protein>
<keyword evidence="6 8" id="KW-0503">Monooxygenase</keyword>
<dbReference type="PROSITE" id="PS00086">
    <property type="entry name" value="CYTOCHROME_P450"/>
    <property type="match status" value="1"/>
</dbReference>
<dbReference type="SUPFAM" id="SSF48264">
    <property type="entry name" value="Cytochrome P450"/>
    <property type="match status" value="1"/>
</dbReference>
<dbReference type="Pfam" id="PF00067">
    <property type="entry name" value="p450"/>
    <property type="match status" value="1"/>
</dbReference>
<evidence type="ECO:0000256" key="2">
    <source>
        <dbReference type="ARBA" id="ARBA00022617"/>
    </source>
</evidence>
<keyword evidence="3 7" id="KW-0479">Metal-binding</keyword>
<comment type="cofactor">
    <cofactor evidence="7">
        <name>heme</name>
        <dbReference type="ChEBI" id="CHEBI:30413"/>
    </cofactor>
</comment>
<keyword evidence="4 8" id="KW-0560">Oxidoreductase</keyword>
<feature type="binding site" description="axial binding residue" evidence="7">
    <location>
        <position position="426"/>
    </location>
    <ligand>
        <name>heme</name>
        <dbReference type="ChEBI" id="CHEBI:30413"/>
    </ligand>
    <ligandPart>
        <name>Fe</name>
        <dbReference type="ChEBI" id="CHEBI:18248"/>
    </ligandPart>
</feature>
<dbReference type="EMBL" id="OV696688">
    <property type="protein sequence ID" value="CAH1259351.1"/>
    <property type="molecule type" value="Genomic_DNA"/>
</dbReference>
<dbReference type="GO" id="GO:0020037">
    <property type="term" value="F:heme binding"/>
    <property type="evidence" value="ECO:0007669"/>
    <property type="project" value="InterPro"/>
</dbReference>
<dbReference type="InterPro" id="IPR017972">
    <property type="entry name" value="Cyt_P450_CS"/>
</dbReference>
<evidence type="ECO:0000256" key="5">
    <source>
        <dbReference type="ARBA" id="ARBA00023004"/>
    </source>
</evidence>
<dbReference type="PRINTS" id="PR00465">
    <property type="entry name" value="EP450IV"/>
</dbReference>
<dbReference type="OrthoDB" id="1372046at2759"/>
<evidence type="ECO:0000256" key="3">
    <source>
        <dbReference type="ARBA" id="ARBA00022723"/>
    </source>
</evidence>
<evidence type="ECO:0000256" key="6">
    <source>
        <dbReference type="ARBA" id="ARBA00023033"/>
    </source>
</evidence>
<keyword evidence="2 7" id="KW-0349">Heme</keyword>
<evidence type="ECO:0000256" key="8">
    <source>
        <dbReference type="RuleBase" id="RU000461"/>
    </source>
</evidence>
<organism evidence="10 11">
    <name type="scientific">Branchiostoma lanceolatum</name>
    <name type="common">Common lancelet</name>
    <name type="synonym">Amphioxus lanceolatum</name>
    <dbReference type="NCBI Taxonomy" id="7740"/>
    <lineage>
        <taxon>Eukaryota</taxon>
        <taxon>Metazoa</taxon>
        <taxon>Chordata</taxon>
        <taxon>Cephalochordata</taxon>
        <taxon>Leptocardii</taxon>
        <taxon>Amphioxiformes</taxon>
        <taxon>Branchiostomatidae</taxon>
        <taxon>Branchiostoma</taxon>
    </lineage>
</organism>
<dbReference type="Proteomes" id="UP000838412">
    <property type="component" value="Chromosome 3"/>
</dbReference>
<comment type="similarity">
    <text evidence="1 8">Belongs to the cytochrome P450 family.</text>
</comment>
<dbReference type="GO" id="GO:0016125">
    <property type="term" value="P:sterol metabolic process"/>
    <property type="evidence" value="ECO:0007669"/>
    <property type="project" value="TreeGrafter"/>
</dbReference>
<dbReference type="GO" id="GO:0004497">
    <property type="term" value="F:monooxygenase activity"/>
    <property type="evidence" value="ECO:0007669"/>
    <property type="project" value="UniProtKB-KW"/>
</dbReference>